<dbReference type="OrthoDB" id="19102at2759"/>
<organism evidence="1 2">
    <name type="scientific">Aspergillus viridinutans</name>
    <dbReference type="NCBI Taxonomy" id="75553"/>
    <lineage>
        <taxon>Eukaryota</taxon>
        <taxon>Fungi</taxon>
        <taxon>Dikarya</taxon>
        <taxon>Ascomycota</taxon>
        <taxon>Pezizomycotina</taxon>
        <taxon>Eurotiomycetes</taxon>
        <taxon>Eurotiomycetidae</taxon>
        <taxon>Eurotiales</taxon>
        <taxon>Aspergillaceae</taxon>
        <taxon>Aspergillus</taxon>
        <taxon>Aspergillus subgen. Fumigati</taxon>
    </lineage>
</organism>
<dbReference type="PANTHER" id="PTHR28152">
    <property type="entry name" value="HYDROXYACYL-THIOESTER DEHYDRATASE TYPE 2, MITOCHONDRIAL"/>
    <property type="match status" value="1"/>
</dbReference>
<dbReference type="AlphaFoldDB" id="A0A9P3F3G5"/>
<evidence type="ECO:0000313" key="2">
    <source>
        <dbReference type="Proteomes" id="UP000710440"/>
    </source>
</evidence>
<comment type="caution">
    <text evidence="1">The sequence shown here is derived from an EMBL/GenBank/DDBJ whole genome shotgun (WGS) entry which is preliminary data.</text>
</comment>
<gene>
    <name evidence="1" type="ORF">Aspvir_004577</name>
</gene>
<keyword evidence="2" id="KW-1185">Reference proteome</keyword>
<dbReference type="PANTHER" id="PTHR28152:SF1">
    <property type="entry name" value="HYDROXYACYL-THIOESTER DEHYDRATASE TYPE 2, MITOCHONDRIAL"/>
    <property type="match status" value="1"/>
</dbReference>
<protein>
    <submittedName>
        <fullName evidence="1">Uncharacterized protein</fullName>
    </submittedName>
</protein>
<dbReference type="SUPFAM" id="SSF54637">
    <property type="entry name" value="Thioesterase/thiol ester dehydrase-isomerase"/>
    <property type="match status" value="1"/>
</dbReference>
<dbReference type="RefSeq" id="XP_043123736.1">
    <property type="nucleotide sequence ID" value="XM_043267801.1"/>
</dbReference>
<dbReference type="GO" id="GO:0005739">
    <property type="term" value="C:mitochondrion"/>
    <property type="evidence" value="ECO:0007669"/>
    <property type="project" value="TreeGrafter"/>
</dbReference>
<dbReference type="GO" id="GO:0019171">
    <property type="term" value="F:(3R)-hydroxyacyl-[acyl-carrier-protein] dehydratase activity"/>
    <property type="evidence" value="ECO:0007669"/>
    <property type="project" value="TreeGrafter"/>
</dbReference>
<dbReference type="InterPro" id="IPR029069">
    <property type="entry name" value="HotDog_dom_sf"/>
</dbReference>
<evidence type="ECO:0000313" key="1">
    <source>
        <dbReference type="EMBL" id="GIK00550.1"/>
    </source>
</evidence>
<sequence>MRTYSTFSGSLRQELIARRLPLIYDYLHPQPSHLLDLTLMDIIPHLQHTGYKHANLPSIKRPAPLKPGHHLVYFPPQATLSQILPDGTDTLHFPGQPFSRRLWAGGRVRFPLMHSPLLDGSRAVCIETIRDVIVKGHQGEEKLLVDIERRMGTVKEDEAEESIRGRLWSDDANEDGESSVIENRSLVFMRQKTTQQIETDIGDFEKVRRKIQAPSDAEFRHKIKPTKDLLFRFSALTFNAHSIHLDTSYTRNVEGYPTLLVHGPLTLTLLLTVLQSYLVESNRAISEIEYRNLCPLYVDEDLAICGKPRFDKGSGAWDVWIEGNNGGLAVRGTVKTNKCEISR</sequence>
<dbReference type="Gene3D" id="3.10.129.10">
    <property type="entry name" value="Hotdog Thioesterase"/>
    <property type="match status" value="1"/>
</dbReference>
<proteinExistence type="predicted"/>
<dbReference type="Proteomes" id="UP000710440">
    <property type="component" value="Unassembled WGS sequence"/>
</dbReference>
<dbReference type="InterPro" id="IPR052741">
    <property type="entry name" value="Mitochondrial_HTD2"/>
</dbReference>
<dbReference type="GeneID" id="66932559"/>
<name>A0A9P3F3G5_ASPVI</name>
<dbReference type="EMBL" id="BOPL01000002">
    <property type="protein sequence ID" value="GIK00550.1"/>
    <property type="molecule type" value="Genomic_DNA"/>
</dbReference>
<reference evidence="1 2" key="1">
    <citation type="submission" date="2021-02" db="EMBL/GenBank/DDBJ databases">
        <title>Pan-genome distribution and transcriptional activeness of fungal secondary metabolism genes in Aspergillus section Fumigati.</title>
        <authorList>
            <person name="Takahashi H."/>
            <person name="Umemura M."/>
            <person name="Ninomiya A."/>
            <person name="Kusuya Y."/>
            <person name="Urayama S."/>
            <person name="Shimizu M."/>
            <person name="Watanabe A."/>
            <person name="Kamei K."/>
            <person name="Yaguchi T."/>
            <person name="Hagiwara D."/>
        </authorList>
    </citation>
    <scope>NUCLEOTIDE SEQUENCE [LARGE SCALE GENOMIC DNA]</scope>
    <source>
        <strain evidence="1 2">IFM 47045</strain>
    </source>
</reference>
<accession>A0A9P3F3G5</accession>